<keyword evidence="2" id="KW-1133">Transmembrane helix</keyword>
<name>A0A3M7G5V4_HORWE</name>
<sequence length="465" mass="51270">MGGSGHRNSAPFRRRSSRAYVSLYAAIAIVLGFALFVFSPLPDSIDHHRDAVVSQLKGATVDNIHFPTSHSGNVTEDTIDSAAENAFSSAKTSTTASATASSTESAMAESTGTTTSGSTHTAAEEATEKATEKAAEKAAEKATGNVAENAIGNATGNATGNSHSSLNKDGPRYAYATFLAGDSSALAEDKILEHDKYFVATRILAYQLLHAPETKSKHDYPFIVLVTSDVSTEKRERLRKDGAIVWEAPAMDAGWVKTDVSTWQNVMSKLRLWELTEYERICFLDGDTILTDTMDGIFEDAAATMQESGKDQEATEADEAAVPSTYVFAGVPEPKMKHHYPPSDKDGDWYNINYLNAGFFVLQPSQELLSYYTSLTTLEDRFDPHLPEQNLLNYAHRREGNMPWKQLDSKWNMHYPSMDDLEGGVVSLHEKWWAPVNADLEPFLLSWRWRMEGYYEGIEGGKSES</sequence>
<protein>
    <recommendedName>
        <fullName evidence="5">Nucleotide-diphospho-sugar transferase</fullName>
    </recommendedName>
</protein>
<dbReference type="AlphaFoldDB" id="A0A3M7G5V4"/>
<evidence type="ECO:0000256" key="2">
    <source>
        <dbReference type="SAM" id="Phobius"/>
    </source>
</evidence>
<dbReference type="EMBL" id="QWIR01000001">
    <property type="protein sequence ID" value="RMY96529.1"/>
    <property type="molecule type" value="Genomic_DNA"/>
</dbReference>
<accession>A0A3M7G5V4</accession>
<reference evidence="3 4" key="1">
    <citation type="journal article" date="2018" name="BMC Genomics">
        <title>Genomic evidence for intraspecific hybridization in a clonal and extremely halotolerant yeast.</title>
        <authorList>
            <person name="Gostincar C."/>
            <person name="Stajich J.E."/>
            <person name="Zupancic J."/>
            <person name="Zalar P."/>
            <person name="Gunde-Cimerman N."/>
        </authorList>
    </citation>
    <scope>NUCLEOTIDE SEQUENCE [LARGE SCALE GENOMIC DNA]</scope>
    <source>
        <strain evidence="3 4">EXF-2788</strain>
    </source>
</reference>
<evidence type="ECO:0000313" key="3">
    <source>
        <dbReference type="EMBL" id="RMY96529.1"/>
    </source>
</evidence>
<dbReference type="SUPFAM" id="SSF53448">
    <property type="entry name" value="Nucleotide-diphospho-sugar transferases"/>
    <property type="match status" value="1"/>
</dbReference>
<feature type="region of interest" description="Disordered" evidence="1">
    <location>
        <begin position="88"/>
        <end position="142"/>
    </location>
</feature>
<feature type="transmembrane region" description="Helical" evidence="2">
    <location>
        <begin position="21"/>
        <end position="41"/>
    </location>
</feature>
<dbReference type="PANTHER" id="PTHR11183">
    <property type="entry name" value="GLYCOGENIN SUBFAMILY MEMBER"/>
    <property type="match status" value="1"/>
</dbReference>
<dbReference type="InterPro" id="IPR050587">
    <property type="entry name" value="GNT1/Glycosyltrans_8"/>
</dbReference>
<comment type="caution">
    <text evidence="3">The sequence shown here is derived from an EMBL/GenBank/DDBJ whole genome shotgun (WGS) entry which is preliminary data.</text>
</comment>
<feature type="compositionally biased region" description="Basic and acidic residues" evidence="1">
    <location>
        <begin position="122"/>
        <end position="140"/>
    </location>
</feature>
<keyword evidence="2" id="KW-0472">Membrane</keyword>
<feature type="compositionally biased region" description="Low complexity" evidence="1">
    <location>
        <begin position="88"/>
        <end position="121"/>
    </location>
</feature>
<gene>
    <name evidence="3" type="ORF">D0861_00120</name>
</gene>
<dbReference type="OrthoDB" id="2014201at2759"/>
<proteinExistence type="predicted"/>
<evidence type="ECO:0000313" key="4">
    <source>
        <dbReference type="Proteomes" id="UP000268823"/>
    </source>
</evidence>
<dbReference type="InterPro" id="IPR029044">
    <property type="entry name" value="Nucleotide-diphossugar_trans"/>
</dbReference>
<evidence type="ECO:0008006" key="5">
    <source>
        <dbReference type="Google" id="ProtNLM"/>
    </source>
</evidence>
<keyword evidence="2" id="KW-0812">Transmembrane</keyword>
<evidence type="ECO:0000256" key="1">
    <source>
        <dbReference type="SAM" id="MobiDB-lite"/>
    </source>
</evidence>
<dbReference type="Proteomes" id="UP000268823">
    <property type="component" value="Unassembled WGS sequence"/>
</dbReference>
<dbReference type="Gene3D" id="3.90.550.10">
    <property type="entry name" value="Spore Coat Polysaccharide Biosynthesis Protein SpsA, Chain A"/>
    <property type="match status" value="1"/>
</dbReference>
<organism evidence="3 4">
    <name type="scientific">Hortaea werneckii</name>
    <name type="common">Black yeast</name>
    <name type="synonym">Cladosporium werneckii</name>
    <dbReference type="NCBI Taxonomy" id="91943"/>
    <lineage>
        <taxon>Eukaryota</taxon>
        <taxon>Fungi</taxon>
        <taxon>Dikarya</taxon>
        <taxon>Ascomycota</taxon>
        <taxon>Pezizomycotina</taxon>
        <taxon>Dothideomycetes</taxon>
        <taxon>Dothideomycetidae</taxon>
        <taxon>Mycosphaerellales</taxon>
        <taxon>Teratosphaeriaceae</taxon>
        <taxon>Hortaea</taxon>
    </lineage>
</organism>